<reference evidence="2" key="1">
    <citation type="submission" date="2021-04" db="EMBL/GenBank/DDBJ databases">
        <authorList>
            <person name="Chebbi M.A.C M."/>
        </authorList>
    </citation>
    <scope>NUCLEOTIDE SEQUENCE</scope>
</reference>
<dbReference type="OrthoDB" id="7554612at2759"/>
<proteinExistence type="predicted"/>
<feature type="region of interest" description="Disordered" evidence="1">
    <location>
        <begin position="1"/>
        <end position="35"/>
    </location>
</feature>
<gene>
    <name evidence="2" type="ORF">HICCMSTLAB_LOCUS1552</name>
</gene>
<dbReference type="Proteomes" id="UP000786811">
    <property type="component" value="Unassembled WGS sequence"/>
</dbReference>
<sequence length="427" mass="45909">MDPARPGTGTTGPGPGTKSTTPAKNDRRPRRKQRLEMVLINPGESKSSGDVRRALRSGLHPEELGLGVKAVRSARKGGLLIEFEGSVKDRSALGNKITEVAGEDVEVRHLAPTATLVIDGMDFATTVEEVKAALAEAIGETADGLNVSITKPNKWGSVRAFIEAGIGAAAALETLGEVKVGWLPARAGQGRTGAVAAGGVVRWITSQIPVPSLCAAISVKRWEAGKPLITWRVLDGVRPIGRYSKRKMAKKLQVNLHRCKLVLDLLYARNRDNGMDIVLVSEQYHSVSGPNCGARDGIVWVETPAVTFVSCYFTFSEPSADFRKKVDNLERVVRHLDGEIVIGGNFNAKGKIHLRMPGLGVGARARCWCLGMSDSEVNVILQQYRLNILLSPFPIDVTGKTIGTALALLRSSPCCVSRHLLLVTTGF</sequence>
<dbReference type="SUPFAM" id="SSF56219">
    <property type="entry name" value="DNase I-like"/>
    <property type="match status" value="1"/>
</dbReference>
<dbReference type="AlphaFoldDB" id="A0A8J2H2P4"/>
<dbReference type="EMBL" id="CAJNRD030001116">
    <property type="protein sequence ID" value="CAG5075398.1"/>
    <property type="molecule type" value="Genomic_DNA"/>
</dbReference>
<evidence type="ECO:0000313" key="2">
    <source>
        <dbReference type="EMBL" id="CAG5075398.1"/>
    </source>
</evidence>
<name>A0A8J2H2P4_COTCN</name>
<dbReference type="Gene3D" id="3.60.10.10">
    <property type="entry name" value="Endonuclease/exonuclease/phosphatase"/>
    <property type="match status" value="1"/>
</dbReference>
<organism evidence="2 3">
    <name type="scientific">Cotesia congregata</name>
    <name type="common">Parasitoid wasp</name>
    <name type="synonym">Apanteles congregatus</name>
    <dbReference type="NCBI Taxonomy" id="51543"/>
    <lineage>
        <taxon>Eukaryota</taxon>
        <taxon>Metazoa</taxon>
        <taxon>Ecdysozoa</taxon>
        <taxon>Arthropoda</taxon>
        <taxon>Hexapoda</taxon>
        <taxon>Insecta</taxon>
        <taxon>Pterygota</taxon>
        <taxon>Neoptera</taxon>
        <taxon>Endopterygota</taxon>
        <taxon>Hymenoptera</taxon>
        <taxon>Apocrita</taxon>
        <taxon>Ichneumonoidea</taxon>
        <taxon>Braconidae</taxon>
        <taxon>Microgastrinae</taxon>
        <taxon>Cotesia</taxon>
    </lineage>
</organism>
<protein>
    <recommendedName>
        <fullName evidence="4">Endonuclease/exonuclease/phosphatase domain-containing protein</fullName>
    </recommendedName>
</protein>
<evidence type="ECO:0000313" key="3">
    <source>
        <dbReference type="Proteomes" id="UP000786811"/>
    </source>
</evidence>
<evidence type="ECO:0008006" key="4">
    <source>
        <dbReference type="Google" id="ProtNLM"/>
    </source>
</evidence>
<evidence type="ECO:0000256" key="1">
    <source>
        <dbReference type="SAM" id="MobiDB-lite"/>
    </source>
</evidence>
<keyword evidence="3" id="KW-1185">Reference proteome</keyword>
<accession>A0A8J2H2P4</accession>
<dbReference type="InterPro" id="IPR036691">
    <property type="entry name" value="Endo/exonu/phosph_ase_sf"/>
</dbReference>
<comment type="caution">
    <text evidence="2">The sequence shown here is derived from an EMBL/GenBank/DDBJ whole genome shotgun (WGS) entry which is preliminary data.</text>
</comment>